<name>A0A420Y5V7_9PEZI</name>
<sequence length="154" mass="17632">MRTGDSRITWRRPQLYPIIKTLATSCKGFVDGYTHKFGKRPFLHRALRWRWEQADKLTPEERDEGWERIYTYRQWLLNNVFSAGTVVVLPIDDGTPNSRENPPPPFGLLNGYHPLSLSPIAGTPEVTRPIGEITYRSDVTQLNEPLPISVSVVT</sequence>
<dbReference type="EMBL" id="QVQW01000045">
    <property type="protein sequence ID" value="RKU43266.1"/>
    <property type="molecule type" value="Genomic_DNA"/>
</dbReference>
<dbReference type="AlphaFoldDB" id="A0A420Y5V7"/>
<evidence type="ECO:0000313" key="2">
    <source>
        <dbReference type="Proteomes" id="UP000275385"/>
    </source>
</evidence>
<reference evidence="1 2" key="1">
    <citation type="submission" date="2018-08" db="EMBL/GenBank/DDBJ databases">
        <title>Draft genome of the lignicolous fungus Coniochaeta pulveracea.</title>
        <authorList>
            <person name="Borstlap C.J."/>
            <person name="De Witt R.N."/>
            <person name="Botha A."/>
            <person name="Volschenk H."/>
        </authorList>
    </citation>
    <scope>NUCLEOTIDE SEQUENCE [LARGE SCALE GENOMIC DNA]</scope>
    <source>
        <strain evidence="1 2">CAB683</strain>
    </source>
</reference>
<evidence type="ECO:0000313" key="1">
    <source>
        <dbReference type="EMBL" id="RKU43266.1"/>
    </source>
</evidence>
<protein>
    <submittedName>
        <fullName evidence="1">Uncharacterized protein</fullName>
    </submittedName>
</protein>
<dbReference type="OrthoDB" id="5423360at2759"/>
<keyword evidence="2" id="KW-1185">Reference proteome</keyword>
<dbReference type="Proteomes" id="UP000275385">
    <property type="component" value="Unassembled WGS sequence"/>
</dbReference>
<gene>
    <name evidence="1" type="ORF">DL546_005344</name>
</gene>
<organism evidence="1 2">
    <name type="scientific">Coniochaeta pulveracea</name>
    <dbReference type="NCBI Taxonomy" id="177199"/>
    <lineage>
        <taxon>Eukaryota</taxon>
        <taxon>Fungi</taxon>
        <taxon>Dikarya</taxon>
        <taxon>Ascomycota</taxon>
        <taxon>Pezizomycotina</taxon>
        <taxon>Sordariomycetes</taxon>
        <taxon>Sordariomycetidae</taxon>
        <taxon>Coniochaetales</taxon>
        <taxon>Coniochaetaceae</taxon>
        <taxon>Coniochaeta</taxon>
    </lineage>
</organism>
<accession>A0A420Y5V7</accession>
<dbReference type="STRING" id="177199.A0A420Y5V7"/>
<comment type="caution">
    <text evidence="1">The sequence shown here is derived from an EMBL/GenBank/DDBJ whole genome shotgun (WGS) entry which is preliminary data.</text>
</comment>
<proteinExistence type="predicted"/>